<keyword evidence="3" id="KW-1185">Reference proteome</keyword>
<dbReference type="OrthoDB" id="4059796at2759"/>
<reference evidence="2 3" key="1">
    <citation type="journal article" date="2013" name="BMC Genomics">
        <title>High quality de novo sequencing and assembly of the Saccharomyces arboricolus genome.</title>
        <authorList>
            <person name="Liti G."/>
            <person name="Nguyen Ba A.N."/>
            <person name="Blythe M."/>
            <person name="Mueller C.A."/>
            <person name="Bergstroem A."/>
            <person name="Cubillos F.A."/>
            <person name="Dafhnis-Calas F."/>
            <person name="Khoshraftar S."/>
            <person name="Malla S."/>
            <person name="Mehta N."/>
            <person name="Siow C.C."/>
            <person name="Warringer J."/>
            <person name="Moses A.M."/>
            <person name="Louis E.J."/>
            <person name="Nieduszynski C.A."/>
        </authorList>
    </citation>
    <scope>NUCLEOTIDE SEQUENCE [LARGE SCALE GENOMIC DNA]</scope>
    <source>
        <strain evidence="3">H-6 / AS 2.3317 / CBS 10644</strain>
    </source>
</reference>
<dbReference type="EMBL" id="ALIE01000193">
    <property type="protein sequence ID" value="EJS41401.1"/>
    <property type="molecule type" value="Genomic_DNA"/>
</dbReference>
<dbReference type="GO" id="GO:0005085">
    <property type="term" value="F:guanyl-nucleotide exchange factor activity"/>
    <property type="evidence" value="ECO:0007669"/>
    <property type="project" value="InterPro"/>
</dbReference>
<dbReference type="PANTHER" id="PTHR10957">
    <property type="entry name" value="RAP1 GTPASE-GDP DISSOCIATION STIMULATOR 1"/>
    <property type="match status" value="1"/>
</dbReference>
<accession>J8PY87</accession>
<proteinExistence type="predicted"/>
<name>J8PY87_SACAR</name>
<dbReference type="HOGENOM" id="CLU_436179_0_0_1"/>
<feature type="compositionally biased region" description="Acidic residues" evidence="1">
    <location>
        <begin position="267"/>
        <end position="283"/>
    </location>
</feature>
<feature type="region of interest" description="Disordered" evidence="1">
    <location>
        <begin position="258"/>
        <end position="285"/>
    </location>
</feature>
<evidence type="ECO:0000313" key="2">
    <source>
        <dbReference type="EMBL" id="EJS41401.1"/>
    </source>
</evidence>
<evidence type="ECO:0000313" key="3">
    <source>
        <dbReference type="Proteomes" id="UP000006968"/>
    </source>
</evidence>
<sequence>MDYEEILFGLQPILNASSIKGVPMNDVYLESYLTVMDQLAVSLREPNNRDIVGKTGLLANLIRVLEQTLDNCFHDMNISNNDKIAFFRISSELIRCIANAISDNSDNREILVSVGGKKLLTYYIGEIIKLNQIPLDDTNDSILDDLQMRSVVLLRNLCIGNAKYTEKLAPFVRGPLFTMLKTIQHTYLTSPDQVTLGSDLLNDILKVYYKNVQISDLLFLTQFIKKISSNVQNLESPPSEGETPKVLSCNQIENAISQENGSKVGEEEKEEEEEDDDDDDGDVNPELLLNFSTSLETIVTKDESINFTNEEEVVLSMQSNLLTSLDCLAPKIFNNKLIVMRRLISCAGNISANLTNSNKKEQPLCIEIIKSSTNSYTLAAASIIICNSVASILDATELLKLVSFSKLIQVGNSFKDPVQYQGLLDLLRKLLNIETAMWLDIKDLFLLFQILRNCHEQSKYLTSLMPLITNLLNKVLAVLPSSKLQTLISSDSTIISFISEHGTLTSCIAMDKLLVSKESCSAEALKPLWDSIFKFRNLGQPEQLSISDLFHITKTVGIYLKNASDANPSENILFKDYAQKLILILETILSFRDNKDKGSESCFNNGEFIAGMILNIVKGTEYLTPEENKLNSLAKSLF</sequence>
<protein>
    <submittedName>
        <fullName evidence="2">Bem4p</fullName>
    </submittedName>
</protein>
<evidence type="ECO:0000256" key="1">
    <source>
        <dbReference type="SAM" id="MobiDB-lite"/>
    </source>
</evidence>
<organism evidence="2 3">
    <name type="scientific">Saccharomyces arboricola (strain H-6 / AS 2.3317 / CBS 10644)</name>
    <name type="common">Yeast</name>
    <dbReference type="NCBI Taxonomy" id="1160507"/>
    <lineage>
        <taxon>Eukaryota</taxon>
        <taxon>Fungi</taxon>
        <taxon>Dikarya</taxon>
        <taxon>Ascomycota</taxon>
        <taxon>Saccharomycotina</taxon>
        <taxon>Saccharomycetes</taxon>
        <taxon>Saccharomycetales</taxon>
        <taxon>Saccharomycetaceae</taxon>
        <taxon>Saccharomyces</taxon>
    </lineage>
</organism>
<dbReference type="InterPro" id="IPR040144">
    <property type="entry name" value="RAP1GDS1"/>
</dbReference>
<dbReference type="AlphaFoldDB" id="J8PY87"/>
<dbReference type="Proteomes" id="UP000006968">
    <property type="component" value="Chromosome XVI"/>
</dbReference>
<comment type="caution">
    <text evidence="2">The sequence shown here is derived from an EMBL/GenBank/DDBJ whole genome shotgun (WGS) entry which is preliminary data.</text>
</comment>
<gene>
    <name evidence="2" type="ORF">SU7_3514</name>
</gene>